<organism evidence="2 3">
    <name type="scientific">Seongchinamella sediminis</name>
    <dbReference type="NCBI Taxonomy" id="2283635"/>
    <lineage>
        <taxon>Bacteria</taxon>
        <taxon>Pseudomonadati</taxon>
        <taxon>Pseudomonadota</taxon>
        <taxon>Gammaproteobacteria</taxon>
        <taxon>Cellvibrionales</taxon>
        <taxon>Halieaceae</taxon>
        <taxon>Seongchinamella</taxon>
    </lineage>
</organism>
<keyword evidence="1" id="KW-0732">Signal</keyword>
<keyword evidence="3" id="KW-1185">Reference proteome</keyword>
<sequence length="330" mass="35308">MKNHLILTAFITLASSLPALAESGKQAAFPKHVPVLTGSPVEGFTIGSGTTAYSSSIDGSIYKVDLRSGEGEVLVAPEDSFDIFSDCYKLGMRVDPRSNYLYAAGCFWGNAYVFDADSGEEIARLTVTNFGQVINDIAITRDAVYFTNFSAPFIHRLPLAANGQMIEGEAPLPIAMQGDDNGDPLASPLTANGIVATPNGDALIIGDSVTAQIYRVDPLTGHANRIVVEPPLQGFIDGIVMHEDTLYILSPGNPADPTDIDRIQVVELDRELLNGTLVGNIVDPDLDGVASGAMLGGSLYVNNARYRDFPLPTTEYSVTRLNRKDVSPLQ</sequence>
<reference evidence="2 3" key="1">
    <citation type="submission" date="2018-07" db="EMBL/GenBank/DDBJ databases">
        <title>Halioglobus sp. genome submission.</title>
        <authorList>
            <person name="Ye M.-Q."/>
            <person name="Du Z.-J."/>
        </authorList>
    </citation>
    <scope>NUCLEOTIDE SEQUENCE [LARGE SCALE GENOMIC DNA]</scope>
    <source>
        <strain evidence="2 3">U0301</strain>
    </source>
</reference>
<feature type="chain" id="PRO_5017996069" description="Sugar lactone lactonase YvrE" evidence="1">
    <location>
        <begin position="22"/>
        <end position="330"/>
    </location>
</feature>
<protein>
    <recommendedName>
        <fullName evidence="4">Sugar lactone lactonase YvrE</fullName>
    </recommendedName>
</protein>
<name>A0A3L7DZ72_9GAMM</name>
<dbReference type="OrthoDB" id="504981at2"/>
<dbReference type="SUPFAM" id="SSF63829">
    <property type="entry name" value="Calcium-dependent phosphotriesterase"/>
    <property type="match status" value="1"/>
</dbReference>
<evidence type="ECO:0008006" key="4">
    <source>
        <dbReference type="Google" id="ProtNLM"/>
    </source>
</evidence>
<evidence type="ECO:0000313" key="3">
    <source>
        <dbReference type="Proteomes" id="UP000265509"/>
    </source>
</evidence>
<gene>
    <name evidence="2" type="ORF">DWB85_05925</name>
</gene>
<dbReference type="InterPro" id="IPR015943">
    <property type="entry name" value="WD40/YVTN_repeat-like_dom_sf"/>
</dbReference>
<feature type="signal peptide" evidence="1">
    <location>
        <begin position="1"/>
        <end position="21"/>
    </location>
</feature>
<proteinExistence type="predicted"/>
<evidence type="ECO:0000313" key="2">
    <source>
        <dbReference type="EMBL" id="RLQ22526.1"/>
    </source>
</evidence>
<dbReference type="EMBL" id="QRAN01000005">
    <property type="protein sequence ID" value="RLQ22526.1"/>
    <property type="molecule type" value="Genomic_DNA"/>
</dbReference>
<accession>A0A3L7DZ72</accession>
<comment type="caution">
    <text evidence="2">The sequence shown here is derived from an EMBL/GenBank/DDBJ whole genome shotgun (WGS) entry which is preliminary data.</text>
</comment>
<dbReference type="Gene3D" id="2.130.10.10">
    <property type="entry name" value="YVTN repeat-like/Quinoprotein amine dehydrogenase"/>
    <property type="match status" value="1"/>
</dbReference>
<dbReference type="Proteomes" id="UP000265509">
    <property type="component" value="Unassembled WGS sequence"/>
</dbReference>
<dbReference type="RefSeq" id="WP_117953297.1">
    <property type="nucleotide sequence ID" value="NZ_QRAN01000005.1"/>
</dbReference>
<evidence type="ECO:0000256" key="1">
    <source>
        <dbReference type="SAM" id="SignalP"/>
    </source>
</evidence>
<dbReference type="AlphaFoldDB" id="A0A3L7DZ72"/>